<sequence>MSSLSQSVWRQWVHFGTESKQGPDPINVEVRKMPKCEAFSKVVEARIPEFTYHTSHVESCRFCLQRLPKKFREPPKNQSGPFELVFFHEIIVNYAGLSFLVRRVLPSLARAASATPIRSASVIVSPAVVEKKPGEDRLSTGGRATGNPDTSPLAVRAIYGRTDLIFHQR</sequence>
<evidence type="ECO:0000313" key="2">
    <source>
        <dbReference type="EMBL" id="KIO28272.1"/>
    </source>
</evidence>
<name>A0A0C3M3M4_9AGAM</name>
<gene>
    <name evidence="2" type="ORF">M407DRAFT_22482</name>
</gene>
<protein>
    <submittedName>
        <fullName evidence="2">Uncharacterized protein</fullName>
    </submittedName>
</protein>
<organism evidence="2 3">
    <name type="scientific">Tulasnella calospora MUT 4182</name>
    <dbReference type="NCBI Taxonomy" id="1051891"/>
    <lineage>
        <taxon>Eukaryota</taxon>
        <taxon>Fungi</taxon>
        <taxon>Dikarya</taxon>
        <taxon>Basidiomycota</taxon>
        <taxon>Agaricomycotina</taxon>
        <taxon>Agaricomycetes</taxon>
        <taxon>Cantharellales</taxon>
        <taxon>Tulasnellaceae</taxon>
        <taxon>Tulasnella</taxon>
    </lineage>
</organism>
<proteinExistence type="predicted"/>
<evidence type="ECO:0000256" key="1">
    <source>
        <dbReference type="SAM" id="MobiDB-lite"/>
    </source>
</evidence>
<evidence type="ECO:0000313" key="3">
    <source>
        <dbReference type="Proteomes" id="UP000054248"/>
    </source>
</evidence>
<dbReference type="HOGENOM" id="CLU_1579662_0_0_1"/>
<reference evidence="3" key="2">
    <citation type="submission" date="2015-01" db="EMBL/GenBank/DDBJ databases">
        <title>Evolutionary Origins and Diversification of the Mycorrhizal Mutualists.</title>
        <authorList>
            <consortium name="DOE Joint Genome Institute"/>
            <consortium name="Mycorrhizal Genomics Consortium"/>
            <person name="Kohler A."/>
            <person name="Kuo A."/>
            <person name="Nagy L.G."/>
            <person name="Floudas D."/>
            <person name="Copeland A."/>
            <person name="Barry K.W."/>
            <person name="Cichocki N."/>
            <person name="Veneault-Fourrey C."/>
            <person name="LaButti K."/>
            <person name="Lindquist E.A."/>
            <person name="Lipzen A."/>
            <person name="Lundell T."/>
            <person name="Morin E."/>
            <person name="Murat C."/>
            <person name="Riley R."/>
            <person name="Ohm R."/>
            <person name="Sun H."/>
            <person name="Tunlid A."/>
            <person name="Henrissat B."/>
            <person name="Grigoriev I.V."/>
            <person name="Hibbett D.S."/>
            <person name="Martin F."/>
        </authorList>
    </citation>
    <scope>NUCLEOTIDE SEQUENCE [LARGE SCALE GENOMIC DNA]</scope>
    <source>
        <strain evidence="3">MUT 4182</strain>
    </source>
</reference>
<dbReference type="AlphaFoldDB" id="A0A0C3M3M4"/>
<reference evidence="2 3" key="1">
    <citation type="submission" date="2014-04" db="EMBL/GenBank/DDBJ databases">
        <authorList>
            <consortium name="DOE Joint Genome Institute"/>
            <person name="Kuo A."/>
            <person name="Girlanda M."/>
            <person name="Perotto S."/>
            <person name="Kohler A."/>
            <person name="Nagy L.G."/>
            <person name="Floudas D."/>
            <person name="Copeland A."/>
            <person name="Barry K.W."/>
            <person name="Cichocki N."/>
            <person name="Veneault-Fourrey C."/>
            <person name="LaButti K."/>
            <person name="Lindquist E.A."/>
            <person name="Lipzen A."/>
            <person name="Lundell T."/>
            <person name="Morin E."/>
            <person name="Murat C."/>
            <person name="Sun H."/>
            <person name="Tunlid A."/>
            <person name="Henrissat B."/>
            <person name="Grigoriev I.V."/>
            <person name="Hibbett D.S."/>
            <person name="Martin F."/>
            <person name="Nordberg H.P."/>
            <person name="Cantor M.N."/>
            <person name="Hua S.X."/>
        </authorList>
    </citation>
    <scope>NUCLEOTIDE SEQUENCE [LARGE SCALE GENOMIC DNA]</scope>
    <source>
        <strain evidence="2 3">MUT 4182</strain>
    </source>
</reference>
<dbReference type="Proteomes" id="UP000054248">
    <property type="component" value="Unassembled WGS sequence"/>
</dbReference>
<dbReference type="EMBL" id="KN822996">
    <property type="protein sequence ID" value="KIO28272.1"/>
    <property type="molecule type" value="Genomic_DNA"/>
</dbReference>
<keyword evidence="3" id="KW-1185">Reference proteome</keyword>
<accession>A0A0C3M3M4</accession>
<feature type="region of interest" description="Disordered" evidence="1">
    <location>
        <begin position="133"/>
        <end position="152"/>
    </location>
</feature>